<dbReference type="Gene3D" id="3.40.50.450">
    <property type="match status" value="1"/>
</dbReference>
<dbReference type="Proteomes" id="UP000271097">
    <property type="component" value="Unassembled WGS sequence"/>
</dbReference>
<evidence type="ECO:0000259" key="2">
    <source>
        <dbReference type="Pfam" id="PF02481"/>
    </source>
</evidence>
<evidence type="ECO:0000313" key="4">
    <source>
        <dbReference type="Proteomes" id="UP000271097"/>
    </source>
</evidence>
<dbReference type="Pfam" id="PF02481">
    <property type="entry name" value="DNA_processg_A"/>
    <property type="match status" value="1"/>
</dbReference>
<sequence length="181" mass="19328">MPLFENALSSPAELEARLRMHRLPEIGPKRFSRLIEAFGSASSALSAPASAWRALGIPGACAEARRAPSVRDGASAALTWLERPAQHLLMWDDPCYPALLAEIADPPPLIFIAGDPSILERPQLGMVGSRRASRPGLDTARAFARSLAGAGFVITSGLARSRASGRTGCRWAYNRCAGHRA</sequence>
<dbReference type="InterPro" id="IPR057666">
    <property type="entry name" value="DrpA_SLOG"/>
</dbReference>
<evidence type="ECO:0000256" key="1">
    <source>
        <dbReference type="ARBA" id="ARBA00006525"/>
    </source>
</evidence>
<feature type="domain" description="Smf/DprA SLOG" evidence="2">
    <location>
        <begin position="88"/>
        <end position="160"/>
    </location>
</feature>
<dbReference type="PANTHER" id="PTHR43022:SF1">
    <property type="entry name" value="PROTEIN SMF"/>
    <property type="match status" value="1"/>
</dbReference>
<dbReference type="PANTHER" id="PTHR43022">
    <property type="entry name" value="PROTEIN SMF"/>
    <property type="match status" value="1"/>
</dbReference>
<dbReference type="SUPFAM" id="SSF102405">
    <property type="entry name" value="MCP/YpsA-like"/>
    <property type="match status" value="1"/>
</dbReference>
<dbReference type="GO" id="GO:0009294">
    <property type="term" value="P:DNA-mediated transformation"/>
    <property type="evidence" value="ECO:0007669"/>
    <property type="project" value="InterPro"/>
</dbReference>
<proteinExistence type="inferred from homology"/>
<comment type="caution">
    <text evidence="3">The sequence shown here is derived from an EMBL/GenBank/DDBJ whole genome shotgun (WGS) entry which is preliminary data.</text>
</comment>
<dbReference type="EMBL" id="RBRS01000070">
    <property type="protein sequence ID" value="RMR23357.1"/>
    <property type="molecule type" value="Genomic_DNA"/>
</dbReference>
<dbReference type="InterPro" id="IPR003488">
    <property type="entry name" value="DprA"/>
</dbReference>
<dbReference type="AlphaFoldDB" id="A0A3M4T859"/>
<dbReference type="Pfam" id="PF21102">
    <property type="entry name" value="DprA_N"/>
    <property type="match status" value="1"/>
</dbReference>
<comment type="similarity">
    <text evidence="1">Belongs to the DprA/Smf family.</text>
</comment>
<organism evidence="3 4">
    <name type="scientific">Pseudomonas amygdali pv. ulmi</name>
    <dbReference type="NCBI Taxonomy" id="251720"/>
    <lineage>
        <taxon>Bacteria</taxon>
        <taxon>Pseudomonadati</taxon>
        <taxon>Pseudomonadota</taxon>
        <taxon>Gammaproteobacteria</taxon>
        <taxon>Pseudomonadales</taxon>
        <taxon>Pseudomonadaceae</taxon>
        <taxon>Pseudomonas</taxon>
        <taxon>Pseudomonas amygdali</taxon>
    </lineage>
</organism>
<evidence type="ECO:0000313" key="3">
    <source>
        <dbReference type="EMBL" id="RMR23357.1"/>
    </source>
</evidence>
<name>A0A3M4T859_PSEA0</name>
<protein>
    <submittedName>
        <fullName evidence="3">Rossmann fold nucleotide-binding protein Smf involved in DNA uptake</fullName>
    </submittedName>
</protein>
<gene>
    <name evidence="3" type="ORF">ALP90_02892</name>
</gene>
<reference evidence="3 4" key="1">
    <citation type="submission" date="2018-08" db="EMBL/GenBank/DDBJ databases">
        <title>Recombination of ecologically and evolutionarily significant loci maintains genetic cohesion in the Pseudomonas syringae species complex.</title>
        <authorList>
            <person name="Dillon M."/>
            <person name="Thakur S."/>
            <person name="Almeida R.N.D."/>
            <person name="Weir B.S."/>
            <person name="Guttman D.S."/>
        </authorList>
    </citation>
    <scope>NUCLEOTIDE SEQUENCE [LARGE SCALE GENOMIC DNA]</scope>
    <source>
        <strain evidence="3 4">ICMP 5931</strain>
    </source>
</reference>
<accession>A0A3M4T859</accession>